<gene>
    <name evidence="2" type="ORF">CRENPOLYSF2_1390030</name>
</gene>
<dbReference type="RefSeq" id="WP_087145863.1">
    <property type="nucleotide sequence ID" value="NZ_FUKJ01000045.1"/>
</dbReference>
<keyword evidence="3" id="KW-1185">Reference proteome</keyword>
<dbReference type="InterPro" id="IPR002716">
    <property type="entry name" value="PIN_dom"/>
</dbReference>
<dbReference type="SUPFAM" id="SSF88723">
    <property type="entry name" value="PIN domain-like"/>
    <property type="match status" value="1"/>
</dbReference>
<dbReference type="PANTHER" id="PTHR39664">
    <property type="match status" value="1"/>
</dbReference>
<dbReference type="EMBL" id="FUKJ01000045">
    <property type="protein sequence ID" value="SJM89928.1"/>
    <property type="molecule type" value="Genomic_DNA"/>
</dbReference>
<evidence type="ECO:0000313" key="3">
    <source>
        <dbReference type="Proteomes" id="UP000195442"/>
    </source>
</evidence>
<proteinExistence type="predicted"/>
<reference evidence="3" key="1">
    <citation type="submission" date="2017-02" db="EMBL/GenBank/DDBJ databases">
        <authorList>
            <person name="Daims H."/>
        </authorList>
    </citation>
    <scope>NUCLEOTIDE SEQUENCE [LARGE SCALE GENOMIC DNA]</scope>
</reference>
<feature type="domain" description="PIN" evidence="1">
    <location>
        <begin position="3"/>
        <end position="123"/>
    </location>
</feature>
<dbReference type="AlphaFoldDB" id="A0A1R4H125"/>
<sequence>MMALDTNVLVRFLVKDDDKQAQLVYQLFKQSEEKQETLFVPLLVVLETIWVLQSVYDIADTDIVLAINDLLLMPVLKFEAQSAIQGFIVSAREVKFDLADLLIAHSAKAFNCQSVFTFDKKAASFKYFQLLGA</sequence>
<organism evidence="2 3">
    <name type="scientific">Crenothrix polyspora</name>
    <dbReference type="NCBI Taxonomy" id="360316"/>
    <lineage>
        <taxon>Bacteria</taxon>
        <taxon>Pseudomonadati</taxon>
        <taxon>Pseudomonadota</taxon>
        <taxon>Gammaproteobacteria</taxon>
        <taxon>Methylococcales</taxon>
        <taxon>Crenotrichaceae</taxon>
        <taxon>Crenothrix</taxon>
    </lineage>
</organism>
<evidence type="ECO:0000313" key="2">
    <source>
        <dbReference type="EMBL" id="SJM89928.1"/>
    </source>
</evidence>
<dbReference type="Gene3D" id="3.40.50.1010">
    <property type="entry name" value="5'-nuclease"/>
    <property type="match status" value="1"/>
</dbReference>
<protein>
    <submittedName>
        <fullName evidence="2">PilT protein domain protein</fullName>
    </submittedName>
</protein>
<evidence type="ECO:0000259" key="1">
    <source>
        <dbReference type="Pfam" id="PF01850"/>
    </source>
</evidence>
<name>A0A1R4H125_9GAMM</name>
<accession>A0A1R4H125</accession>
<dbReference type="OrthoDB" id="32974at2"/>
<dbReference type="Proteomes" id="UP000195442">
    <property type="component" value="Unassembled WGS sequence"/>
</dbReference>
<dbReference type="InterPro" id="IPR029060">
    <property type="entry name" value="PIN-like_dom_sf"/>
</dbReference>
<dbReference type="PANTHER" id="PTHR39664:SF2">
    <property type="entry name" value="NUCLEIC ACID-BINDING PROTEIN, CONTAINING PIN DOMAIN-RELATED"/>
    <property type="match status" value="1"/>
</dbReference>
<dbReference type="CDD" id="cd18683">
    <property type="entry name" value="PIN_VapC-like"/>
    <property type="match status" value="1"/>
</dbReference>
<dbReference type="Pfam" id="PF01850">
    <property type="entry name" value="PIN"/>
    <property type="match status" value="1"/>
</dbReference>